<dbReference type="PROSITE" id="PS51257">
    <property type="entry name" value="PROKAR_LIPOPROTEIN"/>
    <property type="match status" value="1"/>
</dbReference>
<dbReference type="AlphaFoldDB" id="A0A1G6NNF0"/>
<evidence type="ECO:0000313" key="2">
    <source>
        <dbReference type="Proteomes" id="UP000242317"/>
    </source>
</evidence>
<accession>A0A1G6NNF0</accession>
<proteinExistence type="predicted"/>
<name>A0A1G6NNF0_9GAMM</name>
<sequence>MKKIFGLCFAVALMGCSEQKEPVNVEKPQAKVEPAQAKKEDAIQFTEQLEVAPELKDFQPYELGELVKNLMPDAQQNQPLQVWQWEHLANDAKILWLTDSYKQEENAYTSSTVSSREGLARVHQLGARVSELKDRKYELPWLIRFEGADARFGVTLINLRPNTDVMVGFDDPIPSLKKQGIKITTICDQRYAGEEVNVSLLEASNKQPTYLIDRTSSGSRGESRWLELSLQNLSTEWCPDDSSEV</sequence>
<evidence type="ECO:0000313" key="1">
    <source>
        <dbReference type="EMBL" id="SDC68705.1"/>
    </source>
</evidence>
<organism evidence="1 2">
    <name type="scientific">Acinetobacter marinus</name>
    <dbReference type="NCBI Taxonomy" id="281375"/>
    <lineage>
        <taxon>Bacteria</taxon>
        <taxon>Pseudomonadati</taxon>
        <taxon>Pseudomonadota</taxon>
        <taxon>Gammaproteobacteria</taxon>
        <taxon>Moraxellales</taxon>
        <taxon>Moraxellaceae</taxon>
        <taxon>Acinetobacter</taxon>
    </lineage>
</organism>
<dbReference type="Proteomes" id="UP000242317">
    <property type="component" value="Unassembled WGS sequence"/>
</dbReference>
<reference evidence="2" key="1">
    <citation type="submission" date="2016-09" db="EMBL/GenBank/DDBJ databases">
        <authorList>
            <person name="Varghese N."/>
            <person name="Submissions S."/>
        </authorList>
    </citation>
    <scope>NUCLEOTIDE SEQUENCE [LARGE SCALE GENOMIC DNA]</scope>
    <source>
        <strain evidence="2">ANC 3699</strain>
    </source>
</reference>
<dbReference type="RefSeq" id="WP_143005223.1">
    <property type="nucleotide sequence ID" value="NZ_FMYK01000010.1"/>
</dbReference>
<keyword evidence="2" id="KW-1185">Reference proteome</keyword>
<dbReference type="EMBL" id="FMYK01000010">
    <property type="protein sequence ID" value="SDC68705.1"/>
    <property type="molecule type" value="Genomic_DNA"/>
</dbReference>
<gene>
    <name evidence="1" type="ORF">SAMN05421749_11035</name>
</gene>
<dbReference type="OrthoDB" id="6681160at2"/>
<protein>
    <submittedName>
        <fullName evidence="1">Uncharacterized protein</fullName>
    </submittedName>
</protein>